<gene>
    <name evidence="1" type="ORF">F7018_11575</name>
</gene>
<evidence type="ECO:0000313" key="1">
    <source>
        <dbReference type="EMBL" id="KAB1155942.1"/>
    </source>
</evidence>
<sequence>MKDDKKIDENIIGFFASFDIGDNDKELVKNYLWGDNGLKNKLAHLKWNNYGHGLEIILFKVYVKPIPYLRKNLRGIENYKPKEKSIAVPIILDRDNFFKLSETDQQLFFTETIVEKLGLVKSKVKRNKLNFNISLLITDVKTSLNYKELEKKSATNNVYNSLWQRIIEKFNL</sequence>
<reference evidence="1 2" key="1">
    <citation type="submission" date="2019-09" db="EMBL/GenBank/DDBJ databases">
        <authorList>
            <person name="Cao W.R."/>
        </authorList>
    </citation>
    <scope>NUCLEOTIDE SEQUENCE [LARGE SCALE GENOMIC DNA]</scope>
    <source>
        <strain evidence="2">a4</strain>
    </source>
</reference>
<evidence type="ECO:0000313" key="2">
    <source>
        <dbReference type="Proteomes" id="UP000467305"/>
    </source>
</evidence>
<name>A0A7J5AEE6_9FLAO</name>
<dbReference type="OrthoDB" id="1442321at2"/>
<dbReference type="EMBL" id="WAAU01000021">
    <property type="protein sequence ID" value="KAB1155942.1"/>
    <property type="molecule type" value="Genomic_DNA"/>
</dbReference>
<keyword evidence="2" id="KW-1185">Reference proteome</keyword>
<comment type="caution">
    <text evidence="1">The sequence shown here is derived from an EMBL/GenBank/DDBJ whole genome shotgun (WGS) entry which is preliminary data.</text>
</comment>
<dbReference type="Proteomes" id="UP000467305">
    <property type="component" value="Unassembled WGS sequence"/>
</dbReference>
<proteinExistence type="predicted"/>
<dbReference type="AlphaFoldDB" id="A0A7J5AEE6"/>
<accession>A0A7J5AEE6</accession>
<dbReference type="RefSeq" id="WP_150900231.1">
    <property type="nucleotide sequence ID" value="NZ_WAAU01000021.1"/>
</dbReference>
<protein>
    <submittedName>
        <fullName evidence="1">Uncharacterized protein</fullName>
    </submittedName>
</protein>
<organism evidence="1 2">
    <name type="scientific">Tenacibaculum aiptasiae</name>
    <dbReference type="NCBI Taxonomy" id="426481"/>
    <lineage>
        <taxon>Bacteria</taxon>
        <taxon>Pseudomonadati</taxon>
        <taxon>Bacteroidota</taxon>
        <taxon>Flavobacteriia</taxon>
        <taxon>Flavobacteriales</taxon>
        <taxon>Flavobacteriaceae</taxon>
        <taxon>Tenacibaculum</taxon>
    </lineage>
</organism>